<dbReference type="EMBL" id="FXWH01000002">
    <property type="protein sequence ID" value="SMQ79879.1"/>
    <property type="molecule type" value="Genomic_DNA"/>
</dbReference>
<name>A0A1Y6FY33_9GAMM</name>
<evidence type="ECO:0000256" key="1">
    <source>
        <dbReference type="SAM" id="Phobius"/>
    </source>
</evidence>
<protein>
    <submittedName>
        <fullName evidence="2">Uncharacterized protein</fullName>
    </submittedName>
</protein>
<dbReference type="Proteomes" id="UP000194450">
    <property type="component" value="Unassembled WGS sequence"/>
</dbReference>
<keyword evidence="3" id="KW-1185">Reference proteome</keyword>
<reference evidence="3" key="1">
    <citation type="submission" date="2017-04" db="EMBL/GenBank/DDBJ databases">
        <authorList>
            <person name="Varghese N."/>
            <person name="Submissions S."/>
        </authorList>
    </citation>
    <scope>NUCLEOTIDE SEQUENCE [LARGE SCALE GENOMIC DNA]</scope>
</reference>
<dbReference type="RefSeq" id="WP_086434947.1">
    <property type="nucleotide sequence ID" value="NZ_FXWH01000002.1"/>
</dbReference>
<gene>
    <name evidence="2" type="ORF">SAMN06297229_1805</name>
</gene>
<feature type="transmembrane region" description="Helical" evidence="1">
    <location>
        <begin position="61"/>
        <end position="80"/>
    </location>
</feature>
<keyword evidence="1" id="KW-0472">Membrane</keyword>
<evidence type="ECO:0000313" key="2">
    <source>
        <dbReference type="EMBL" id="SMQ79879.1"/>
    </source>
</evidence>
<feature type="transmembrane region" description="Helical" evidence="1">
    <location>
        <begin position="21"/>
        <end position="49"/>
    </location>
</feature>
<dbReference type="AlphaFoldDB" id="A0A1Y6FY33"/>
<keyword evidence="1" id="KW-1133">Transmembrane helix</keyword>
<organism evidence="2 3">
    <name type="scientific">Pseudidiomarina planktonica</name>
    <dbReference type="NCBI Taxonomy" id="1323738"/>
    <lineage>
        <taxon>Bacteria</taxon>
        <taxon>Pseudomonadati</taxon>
        <taxon>Pseudomonadota</taxon>
        <taxon>Gammaproteobacteria</taxon>
        <taxon>Alteromonadales</taxon>
        <taxon>Idiomarinaceae</taxon>
        <taxon>Pseudidiomarina</taxon>
    </lineage>
</organism>
<proteinExistence type="predicted"/>
<keyword evidence="1" id="KW-0812">Transmembrane</keyword>
<sequence>MSGSDRYLKRYHGKTKPHEYVLAYLVGAIALAIFLIPALIYAYILIFLFEWIFFDISWSSWITYAVLFGIAAVLFILGVGRSSIDGAFWKVFAFKGK</sequence>
<accession>A0A1Y6FY33</accession>
<evidence type="ECO:0000313" key="3">
    <source>
        <dbReference type="Proteomes" id="UP000194450"/>
    </source>
</evidence>